<evidence type="ECO:0000259" key="5">
    <source>
        <dbReference type="PROSITE" id="PS50045"/>
    </source>
</evidence>
<evidence type="ECO:0000256" key="3">
    <source>
        <dbReference type="ARBA" id="ARBA00022840"/>
    </source>
</evidence>
<dbReference type="Proteomes" id="UP000234950">
    <property type="component" value="Unassembled WGS sequence"/>
</dbReference>
<keyword evidence="2" id="KW-0058">Aromatic hydrocarbons catabolism</keyword>
<dbReference type="SUPFAM" id="SSF52540">
    <property type="entry name" value="P-loop containing nucleoside triphosphate hydrolases"/>
    <property type="match status" value="1"/>
</dbReference>
<evidence type="ECO:0000313" key="6">
    <source>
        <dbReference type="EMBL" id="PLS03699.1"/>
    </source>
</evidence>
<organism evidence="6 7">
    <name type="scientific">Neobacillus cucumis</name>
    <dbReference type="NCBI Taxonomy" id="1740721"/>
    <lineage>
        <taxon>Bacteria</taxon>
        <taxon>Bacillati</taxon>
        <taxon>Bacillota</taxon>
        <taxon>Bacilli</taxon>
        <taxon>Bacillales</taxon>
        <taxon>Bacillaceae</taxon>
        <taxon>Neobacillus</taxon>
    </lineage>
</organism>
<dbReference type="InterPro" id="IPR003593">
    <property type="entry name" value="AAA+_ATPase"/>
</dbReference>
<dbReference type="Gene3D" id="1.10.8.60">
    <property type="match status" value="1"/>
</dbReference>
<dbReference type="SUPFAM" id="SSF46689">
    <property type="entry name" value="Homeodomain-like"/>
    <property type="match status" value="1"/>
</dbReference>
<dbReference type="EMBL" id="PGVE01000052">
    <property type="protein sequence ID" value="PLS03699.1"/>
    <property type="molecule type" value="Genomic_DNA"/>
</dbReference>
<name>A0A2N5HDT4_9BACI</name>
<evidence type="ECO:0000256" key="1">
    <source>
        <dbReference type="ARBA" id="ARBA00022741"/>
    </source>
</evidence>
<comment type="caution">
    <text evidence="6">The sequence shown here is derived from an EMBL/GenBank/DDBJ whole genome shotgun (WGS) entry which is preliminary data.</text>
</comment>
<dbReference type="CDD" id="cd00009">
    <property type="entry name" value="AAA"/>
    <property type="match status" value="1"/>
</dbReference>
<feature type="domain" description="Sigma-54 factor interaction" evidence="5">
    <location>
        <begin position="25"/>
        <end position="245"/>
    </location>
</feature>
<keyword evidence="3" id="KW-0067">ATP-binding</keyword>
<accession>A0A2N5HDT4</accession>
<evidence type="ECO:0000256" key="4">
    <source>
        <dbReference type="ARBA" id="ARBA00029500"/>
    </source>
</evidence>
<dbReference type="SMART" id="SM00382">
    <property type="entry name" value="AAA"/>
    <property type="match status" value="1"/>
</dbReference>
<dbReference type="AlphaFoldDB" id="A0A2N5HDT4"/>
<dbReference type="InterPro" id="IPR030828">
    <property type="entry name" value="HTH_TyrR"/>
</dbReference>
<dbReference type="GO" id="GO:0006355">
    <property type="term" value="P:regulation of DNA-templated transcription"/>
    <property type="evidence" value="ECO:0007669"/>
    <property type="project" value="InterPro"/>
</dbReference>
<dbReference type="Pfam" id="PF25601">
    <property type="entry name" value="AAA_lid_14"/>
    <property type="match status" value="1"/>
</dbReference>
<keyword evidence="7" id="KW-1185">Reference proteome</keyword>
<protein>
    <recommendedName>
        <fullName evidence="4">HTH-type transcriptional regulatory protein TyrR</fullName>
    </recommendedName>
</protein>
<dbReference type="Gene3D" id="1.10.10.60">
    <property type="entry name" value="Homeodomain-like"/>
    <property type="match status" value="1"/>
</dbReference>
<reference evidence="6 7" key="1">
    <citation type="submission" date="2017-11" db="EMBL/GenBank/DDBJ databases">
        <title>Comparitive Functional Genomics of Dry Heat Resistant strains isolated from the Viking Spacecraft.</title>
        <authorList>
            <person name="Seuylemezian A."/>
            <person name="Cooper K."/>
            <person name="Vaishampayan P."/>
        </authorList>
    </citation>
    <scope>NUCLEOTIDE SEQUENCE [LARGE SCALE GENOMIC DNA]</scope>
    <source>
        <strain evidence="6 7">V32-6</strain>
    </source>
</reference>
<sequence>MRFNFVLDFLKLNQCRGEAILDISYIIKSPLSIALYDMVKRFSNFPSTVLIEGEIGSGKEMVAETLHSFSNRSNMPFVKIDCGSISDQVSDNELFGTDRVSPGLFESANQGTLFLDEVGELSPKIQVKLLRFLQDRENDRAGGSWTKKLDIRIIASSSSPLFQLVKEKKFREELYYRLNIGYISVPPLRNRPEEILPLINHYLDYYCKEYKIKKWFKSETLEILKNYPFPGNILELRSLVEKLCISTNAEYILSAHLPEYIQAKPVSISSWESQVGEFESQLIRQALEIEGSIRKAAARLQISHATLLRKMQKLGIEK</sequence>
<dbReference type="InterPro" id="IPR002078">
    <property type="entry name" value="Sigma_54_int"/>
</dbReference>
<dbReference type="OrthoDB" id="9771372at2"/>
<dbReference type="Pfam" id="PF00158">
    <property type="entry name" value="Sigma54_activat"/>
    <property type="match status" value="1"/>
</dbReference>
<dbReference type="PANTHER" id="PTHR32071">
    <property type="entry name" value="TRANSCRIPTIONAL REGULATORY PROTEIN"/>
    <property type="match status" value="1"/>
</dbReference>
<dbReference type="InterPro" id="IPR027417">
    <property type="entry name" value="P-loop_NTPase"/>
</dbReference>
<gene>
    <name evidence="6" type="ORF">CVD27_13590</name>
</gene>
<keyword evidence="1" id="KW-0547">Nucleotide-binding</keyword>
<dbReference type="Gene3D" id="3.40.50.300">
    <property type="entry name" value="P-loop containing nucleotide triphosphate hydrolases"/>
    <property type="match status" value="1"/>
</dbReference>
<dbReference type="PANTHER" id="PTHR32071:SF81">
    <property type="entry name" value="PROPIONATE CATABOLISM OPERON REGULATORY PROTEIN"/>
    <property type="match status" value="1"/>
</dbReference>
<evidence type="ECO:0000256" key="2">
    <source>
        <dbReference type="ARBA" id="ARBA00022797"/>
    </source>
</evidence>
<dbReference type="Pfam" id="PF18024">
    <property type="entry name" value="HTH_50"/>
    <property type="match status" value="1"/>
</dbReference>
<proteinExistence type="predicted"/>
<dbReference type="GO" id="GO:0005524">
    <property type="term" value="F:ATP binding"/>
    <property type="evidence" value="ECO:0007669"/>
    <property type="project" value="UniProtKB-KW"/>
</dbReference>
<evidence type="ECO:0000313" key="7">
    <source>
        <dbReference type="Proteomes" id="UP000234950"/>
    </source>
</evidence>
<dbReference type="InterPro" id="IPR058031">
    <property type="entry name" value="AAA_lid_NorR"/>
</dbReference>
<dbReference type="GO" id="GO:0003677">
    <property type="term" value="F:DNA binding"/>
    <property type="evidence" value="ECO:0007669"/>
    <property type="project" value="UniProtKB-KW"/>
</dbReference>
<dbReference type="PROSITE" id="PS50045">
    <property type="entry name" value="SIGMA54_INTERACT_4"/>
    <property type="match status" value="1"/>
</dbReference>
<dbReference type="InterPro" id="IPR009057">
    <property type="entry name" value="Homeodomain-like_sf"/>
</dbReference>